<dbReference type="PROSITE" id="PS51081">
    <property type="entry name" value="ZF_SIAH"/>
    <property type="match status" value="1"/>
</dbReference>
<evidence type="ECO:0000256" key="9">
    <source>
        <dbReference type="ARBA" id="ARBA00022833"/>
    </source>
</evidence>
<evidence type="ECO:0000256" key="4">
    <source>
        <dbReference type="ARBA" id="ARBA00012483"/>
    </source>
</evidence>
<keyword evidence="5" id="KW-0808">Transferase</keyword>
<dbReference type="GO" id="GO:0005737">
    <property type="term" value="C:cytoplasm"/>
    <property type="evidence" value="ECO:0007669"/>
    <property type="project" value="TreeGrafter"/>
</dbReference>
<keyword evidence="6" id="KW-0479">Metal-binding</keyword>
<dbReference type="EC" id="2.3.2.27" evidence="4"/>
<dbReference type="UniPathway" id="UPA00143"/>
<evidence type="ECO:0000256" key="6">
    <source>
        <dbReference type="ARBA" id="ARBA00022723"/>
    </source>
</evidence>
<feature type="domain" description="SIAH-type" evidence="11">
    <location>
        <begin position="51"/>
        <end position="110"/>
    </location>
</feature>
<evidence type="ECO:0000256" key="10">
    <source>
        <dbReference type="PROSITE-ProRule" id="PRU00455"/>
    </source>
</evidence>
<dbReference type="AlphaFoldDB" id="A0A8K0C8F2"/>
<dbReference type="FunFam" id="3.30.40.10:FF:000041">
    <property type="entry name" value="E3 ubiquitin-protein ligase SINAT3"/>
    <property type="match status" value="1"/>
</dbReference>
<dbReference type="PROSITE" id="PS00028">
    <property type="entry name" value="ZINC_FINGER_C2H2_1"/>
    <property type="match status" value="1"/>
</dbReference>
<sequence length="465" mass="54327">MEKFRCFQCKNYLSLPPIVNLPDGNSLCGICSVSAEETTRKELAFENFLKTLLYPCKFKDIGCKERLKFGEVQDHDANCIYHPRICPVSSSCTWEGSIPEMPNHFANYHSDLIAKKMAFESADEDQSGCILACVDGMNGILKYYYDVSTRNLHYHIYHLNTDVQEMKVKISVINDADPEYRLDLKEDSLPFFNNSFYKDFSEILNPKPLALHSLFPVLNNPDYVRINMELRIVKSGESEQFVDYNLIKDLKCSWCLGYLLPPLYKNTTLGSPICFYCHNQFAEVECELNEELIEKVKKTNFPCRWRGCETIKHGVNLVDHELSCKLRMFMCPVCNEDMIKRECVISHVQQHGSYFENKVQIRTMLQENRIWKLFTLKNHHIIYISCEFQITHTSHIATPKSQFYFILNSVYKFKNDTTLIIQFEHDHCKTNFKIEMKPSMNRTVSLENLPPCFKNDKEILVVFQI</sequence>
<organism evidence="12 13">
    <name type="scientific">Ignelater luminosus</name>
    <name type="common">Cucubano</name>
    <name type="synonym">Pyrophorus luminosus</name>
    <dbReference type="NCBI Taxonomy" id="2038154"/>
    <lineage>
        <taxon>Eukaryota</taxon>
        <taxon>Metazoa</taxon>
        <taxon>Ecdysozoa</taxon>
        <taxon>Arthropoda</taxon>
        <taxon>Hexapoda</taxon>
        <taxon>Insecta</taxon>
        <taxon>Pterygota</taxon>
        <taxon>Neoptera</taxon>
        <taxon>Endopterygota</taxon>
        <taxon>Coleoptera</taxon>
        <taxon>Polyphaga</taxon>
        <taxon>Elateriformia</taxon>
        <taxon>Elateroidea</taxon>
        <taxon>Elateridae</taxon>
        <taxon>Agrypninae</taxon>
        <taxon>Pyrophorini</taxon>
        <taxon>Ignelater</taxon>
    </lineage>
</organism>
<dbReference type="Gene3D" id="3.30.40.10">
    <property type="entry name" value="Zinc/RING finger domain, C3HC4 (zinc finger)"/>
    <property type="match status" value="1"/>
</dbReference>
<proteinExistence type="inferred from homology"/>
<evidence type="ECO:0000256" key="2">
    <source>
        <dbReference type="ARBA" id="ARBA00004906"/>
    </source>
</evidence>
<dbReference type="InterPro" id="IPR013010">
    <property type="entry name" value="Znf_SIAH"/>
</dbReference>
<evidence type="ECO:0000256" key="8">
    <source>
        <dbReference type="ARBA" id="ARBA00022786"/>
    </source>
</evidence>
<dbReference type="GO" id="GO:0031624">
    <property type="term" value="F:ubiquitin conjugating enzyme binding"/>
    <property type="evidence" value="ECO:0007669"/>
    <property type="project" value="TreeGrafter"/>
</dbReference>
<dbReference type="SUPFAM" id="SSF49599">
    <property type="entry name" value="TRAF domain-like"/>
    <property type="match status" value="1"/>
</dbReference>
<evidence type="ECO:0000256" key="1">
    <source>
        <dbReference type="ARBA" id="ARBA00000900"/>
    </source>
</evidence>
<dbReference type="InterPro" id="IPR013087">
    <property type="entry name" value="Znf_C2H2_type"/>
</dbReference>
<dbReference type="GO" id="GO:0061630">
    <property type="term" value="F:ubiquitin protein ligase activity"/>
    <property type="evidence" value="ECO:0007669"/>
    <property type="project" value="UniProtKB-EC"/>
</dbReference>
<dbReference type="GO" id="GO:0016567">
    <property type="term" value="P:protein ubiquitination"/>
    <property type="evidence" value="ECO:0007669"/>
    <property type="project" value="UniProtKB-UniPathway"/>
</dbReference>
<dbReference type="PANTHER" id="PTHR45877:SF2">
    <property type="entry name" value="E3 UBIQUITIN-PROTEIN LIGASE SINA-RELATED"/>
    <property type="match status" value="1"/>
</dbReference>
<dbReference type="PANTHER" id="PTHR45877">
    <property type="entry name" value="E3 UBIQUITIN-PROTEIN LIGASE SIAH2"/>
    <property type="match status" value="1"/>
</dbReference>
<comment type="caution">
    <text evidence="12">The sequence shown here is derived from an EMBL/GenBank/DDBJ whole genome shotgun (WGS) entry which is preliminary data.</text>
</comment>
<evidence type="ECO:0000256" key="7">
    <source>
        <dbReference type="ARBA" id="ARBA00022771"/>
    </source>
</evidence>
<dbReference type="GO" id="GO:0008270">
    <property type="term" value="F:zinc ion binding"/>
    <property type="evidence" value="ECO:0007669"/>
    <property type="project" value="UniProtKB-KW"/>
</dbReference>
<name>A0A8K0C8F2_IGNLU</name>
<reference evidence="12" key="1">
    <citation type="submission" date="2019-08" db="EMBL/GenBank/DDBJ databases">
        <title>The genome of the North American firefly Photinus pyralis.</title>
        <authorList>
            <consortium name="Photinus pyralis genome working group"/>
            <person name="Fallon T.R."/>
            <person name="Sander Lower S.E."/>
            <person name="Weng J.-K."/>
        </authorList>
    </citation>
    <scope>NUCLEOTIDE SEQUENCE</scope>
    <source>
        <strain evidence="12">TRF0915ILg1</strain>
        <tissue evidence="12">Whole body</tissue>
    </source>
</reference>
<evidence type="ECO:0000259" key="11">
    <source>
        <dbReference type="PROSITE" id="PS51081"/>
    </source>
</evidence>
<evidence type="ECO:0000256" key="5">
    <source>
        <dbReference type="ARBA" id="ARBA00022679"/>
    </source>
</evidence>
<comment type="catalytic activity">
    <reaction evidence="1">
        <text>S-ubiquitinyl-[E2 ubiquitin-conjugating enzyme]-L-cysteine + [acceptor protein]-L-lysine = [E2 ubiquitin-conjugating enzyme]-L-cysteine + N(6)-ubiquitinyl-[acceptor protein]-L-lysine.</text>
        <dbReference type="EC" id="2.3.2.27"/>
    </reaction>
</comment>
<dbReference type="InterPro" id="IPR004162">
    <property type="entry name" value="SINA-like_animal"/>
</dbReference>
<dbReference type="EMBL" id="VTPC01091048">
    <property type="protein sequence ID" value="KAF2879963.1"/>
    <property type="molecule type" value="Genomic_DNA"/>
</dbReference>
<comment type="similarity">
    <text evidence="3">Belongs to the SINA (Seven in absentia) family.</text>
</comment>
<dbReference type="Pfam" id="PF21361">
    <property type="entry name" value="Sina_ZnF"/>
    <property type="match status" value="1"/>
</dbReference>
<keyword evidence="13" id="KW-1185">Reference proteome</keyword>
<protein>
    <recommendedName>
        <fullName evidence="4">RING-type E3 ubiquitin transferase</fullName>
        <ecNumber evidence="4">2.3.2.27</ecNumber>
    </recommendedName>
</protein>
<comment type="pathway">
    <text evidence="2">Protein modification; protein ubiquitination.</text>
</comment>
<keyword evidence="8" id="KW-0833">Ubl conjugation pathway</keyword>
<keyword evidence="9" id="KW-0862">Zinc</keyword>
<evidence type="ECO:0000256" key="3">
    <source>
        <dbReference type="ARBA" id="ARBA00009119"/>
    </source>
</evidence>
<dbReference type="OrthoDB" id="4788989at2759"/>
<dbReference type="InterPro" id="IPR013083">
    <property type="entry name" value="Znf_RING/FYVE/PHD"/>
</dbReference>
<dbReference type="GO" id="GO:0043161">
    <property type="term" value="P:proteasome-mediated ubiquitin-dependent protein catabolic process"/>
    <property type="evidence" value="ECO:0007669"/>
    <property type="project" value="TreeGrafter"/>
</dbReference>
<accession>A0A8K0C8F2</accession>
<dbReference type="Proteomes" id="UP000801492">
    <property type="component" value="Unassembled WGS sequence"/>
</dbReference>
<evidence type="ECO:0000313" key="12">
    <source>
        <dbReference type="EMBL" id="KAF2879963.1"/>
    </source>
</evidence>
<evidence type="ECO:0000313" key="13">
    <source>
        <dbReference type="Proteomes" id="UP000801492"/>
    </source>
</evidence>
<gene>
    <name evidence="12" type="ORF">ILUMI_26208</name>
</gene>
<keyword evidence="7 10" id="KW-0863">Zinc-finger</keyword>